<dbReference type="SUPFAM" id="SSF53474">
    <property type="entry name" value="alpha/beta-Hydrolases"/>
    <property type="match status" value="1"/>
</dbReference>
<dbReference type="Gene3D" id="3.40.50.1820">
    <property type="entry name" value="alpha/beta hydrolase"/>
    <property type="match status" value="1"/>
</dbReference>
<dbReference type="InterPro" id="IPR000073">
    <property type="entry name" value="AB_hydrolase_1"/>
</dbReference>
<dbReference type="InterPro" id="IPR029058">
    <property type="entry name" value="AB_hydrolase_fold"/>
</dbReference>
<gene>
    <name evidence="2" type="ORF">VKT23_002432</name>
</gene>
<evidence type="ECO:0000259" key="1">
    <source>
        <dbReference type="Pfam" id="PF00561"/>
    </source>
</evidence>
<accession>A0ABR1K4R1</accession>
<dbReference type="InterPro" id="IPR050266">
    <property type="entry name" value="AB_hydrolase_sf"/>
</dbReference>
<dbReference type="EMBL" id="JBANRG010000002">
    <property type="protein sequence ID" value="KAK7471019.1"/>
    <property type="molecule type" value="Genomic_DNA"/>
</dbReference>
<comment type="caution">
    <text evidence="2">The sequence shown here is derived from an EMBL/GenBank/DDBJ whole genome shotgun (WGS) entry which is preliminary data.</text>
</comment>
<dbReference type="PANTHER" id="PTHR43798">
    <property type="entry name" value="MONOACYLGLYCEROL LIPASE"/>
    <property type="match status" value="1"/>
</dbReference>
<dbReference type="PRINTS" id="PR00111">
    <property type="entry name" value="ABHYDROLASE"/>
</dbReference>
<dbReference type="Pfam" id="PF00561">
    <property type="entry name" value="Abhydrolase_1"/>
    <property type="match status" value="1"/>
</dbReference>
<name>A0ABR1K4R1_9AGAR</name>
<evidence type="ECO:0000313" key="3">
    <source>
        <dbReference type="Proteomes" id="UP001498398"/>
    </source>
</evidence>
<dbReference type="Proteomes" id="UP001498398">
    <property type="component" value="Unassembled WGS sequence"/>
</dbReference>
<dbReference type="PANTHER" id="PTHR43798:SF5">
    <property type="entry name" value="MONOACYLGLYCEROL LIPASE ABHD6"/>
    <property type="match status" value="1"/>
</dbReference>
<protein>
    <recommendedName>
        <fullName evidence="1">AB hydrolase-1 domain-containing protein</fullName>
    </recommendedName>
</protein>
<reference evidence="2 3" key="1">
    <citation type="submission" date="2024-01" db="EMBL/GenBank/DDBJ databases">
        <title>A draft genome for the cacao thread blight pathogen Marasmiellus scandens.</title>
        <authorList>
            <person name="Baruah I.K."/>
            <person name="Leung J."/>
            <person name="Bukari Y."/>
            <person name="Amoako-Attah I."/>
            <person name="Meinhardt L.W."/>
            <person name="Bailey B.A."/>
            <person name="Cohen S.P."/>
        </authorList>
    </citation>
    <scope>NUCLEOTIDE SEQUENCE [LARGE SCALE GENOMIC DNA]</scope>
    <source>
        <strain evidence="2 3">GH-19</strain>
    </source>
</reference>
<feature type="domain" description="AB hydrolase-1" evidence="1">
    <location>
        <begin position="37"/>
        <end position="286"/>
    </location>
</feature>
<evidence type="ECO:0000313" key="2">
    <source>
        <dbReference type="EMBL" id="KAK7471019.1"/>
    </source>
</evidence>
<keyword evidence="3" id="KW-1185">Reference proteome</keyword>
<organism evidence="2 3">
    <name type="scientific">Marasmiellus scandens</name>
    <dbReference type="NCBI Taxonomy" id="2682957"/>
    <lineage>
        <taxon>Eukaryota</taxon>
        <taxon>Fungi</taxon>
        <taxon>Dikarya</taxon>
        <taxon>Basidiomycota</taxon>
        <taxon>Agaricomycotina</taxon>
        <taxon>Agaricomycetes</taxon>
        <taxon>Agaricomycetidae</taxon>
        <taxon>Agaricales</taxon>
        <taxon>Marasmiineae</taxon>
        <taxon>Omphalotaceae</taxon>
        <taxon>Marasmiellus</taxon>
    </lineage>
</organism>
<sequence>MPSVKVKSSTGKTEFRYTISTPKSASAKSIEKSLPTVLFLHAVYIPQEIFVQQFGDPKLRRFNLVALDHRGHGETSGDKPPEGYGQVEAAEDVAKFMEALKLPPCHVVGLSLGTIIGLQLAISYPERVLSLFLMSPLGLEEPEEIADGRKEIYDVWCEGLTGPAPDETVLLDAVYGAMQLAFSNKNTTLISALVNRIYPLAKKNWGPKNFDLYRRMTLEIFTNRRAHSKEALSSRLAHIPVTLVHGLGDVAYPLTYSEEFMQQLEDAGVQVSLVKIPDAPHFVNIESHTEFPEVNSFMHDFILQHSQQQVSSIPSKIDNPYESLLRKNGWEPEEDADDETTI</sequence>
<proteinExistence type="predicted"/>